<dbReference type="InterPro" id="IPR011547">
    <property type="entry name" value="SLC26A/SulP_dom"/>
</dbReference>
<gene>
    <name evidence="7" type="primary">S2611</name>
</gene>
<evidence type="ECO:0000259" key="6">
    <source>
        <dbReference type="Pfam" id="PF00916"/>
    </source>
</evidence>
<feature type="transmembrane region" description="Helical" evidence="5">
    <location>
        <begin position="298"/>
        <end position="320"/>
    </location>
</feature>
<feature type="transmembrane region" description="Helical" evidence="5">
    <location>
        <begin position="391"/>
        <end position="409"/>
    </location>
</feature>
<accession>A0A034WSV8</accession>
<dbReference type="SUPFAM" id="SSF52091">
    <property type="entry name" value="SpoIIaa-like"/>
    <property type="match status" value="1"/>
</dbReference>
<dbReference type="GeneID" id="105225770"/>
<feature type="transmembrane region" description="Helical" evidence="5">
    <location>
        <begin position="429"/>
        <end position="457"/>
    </location>
</feature>
<feature type="transmembrane region" description="Helical" evidence="5">
    <location>
        <begin position="234"/>
        <end position="254"/>
    </location>
</feature>
<dbReference type="GO" id="GO:0016020">
    <property type="term" value="C:membrane"/>
    <property type="evidence" value="ECO:0007669"/>
    <property type="project" value="UniProtKB-SubCell"/>
</dbReference>
<evidence type="ECO:0000313" key="7">
    <source>
        <dbReference type="EMBL" id="JAC57704.1"/>
    </source>
</evidence>
<comment type="subcellular location">
    <subcellularLocation>
        <location evidence="1">Membrane</location>
        <topology evidence="1">Multi-pass membrane protein</topology>
    </subcellularLocation>
</comment>
<dbReference type="PANTHER" id="PTHR11814">
    <property type="entry name" value="SULFATE TRANSPORTER"/>
    <property type="match status" value="1"/>
</dbReference>
<evidence type="ECO:0000256" key="1">
    <source>
        <dbReference type="ARBA" id="ARBA00004141"/>
    </source>
</evidence>
<feature type="transmembrane region" description="Helical" evidence="5">
    <location>
        <begin position="205"/>
        <end position="222"/>
    </location>
</feature>
<feature type="transmembrane region" description="Helical" evidence="5">
    <location>
        <begin position="148"/>
        <end position="169"/>
    </location>
</feature>
<keyword evidence="2 5" id="KW-0812">Transmembrane</keyword>
<protein>
    <submittedName>
        <fullName evidence="7">Sodium-independent sulfate anion transporter</fullName>
    </submittedName>
</protein>
<dbReference type="KEGG" id="bdr:105225770"/>
<name>A0A034WSV8_BACDO</name>
<dbReference type="RefSeq" id="XP_011202686.2">
    <property type="nucleotide sequence ID" value="XM_011204384.4"/>
</dbReference>
<feature type="transmembrane region" description="Helical" evidence="5">
    <location>
        <begin position="367"/>
        <end position="385"/>
    </location>
</feature>
<dbReference type="InterPro" id="IPR001902">
    <property type="entry name" value="SLC26A/SulP_fam"/>
</dbReference>
<feature type="domain" description="SLC26A/SulP transporter" evidence="6">
    <location>
        <begin position="53"/>
        <end position="431"/>
    </location>
</feature>
<dbReference type="CDD" id="cd07042">
    <property type="entry name" value="STAS_SulP_like_sulfate_transporter"/>
    <property type="match status" value="1"/>
</dbReference>
<evidence type="ECO:0000256" key="4">
    <source>
        <dbReference type="ARBA" id="ARBA00023136"/>
    </source>
</evidence>
<dbReference type="Gene3D" id="3.30.750.24">
    <property type="entry name" value="STAS domain"/>
    <property type="match status" value="1"/>
</dbReference>
<sequence>MTELKGEEIYHEKLPNIYEEVLKSAKNCCTTTTAKKFFPIITWLPKYELNFLIPDFVAGLTVGLTAIPQAIVYGTIAGLTPQYGLYSAFMGCFVYIFFGTCKDVTIGPTAIMSVMVQVHTHNADYAILACFFTGVITLLMGVLNLGVLVQFISIPVTTGFTMAAAITIASGQINNLFGISSSSNEFIESWTYFFKHIKNTQRNDALLGIITLIMLLIMRKIKDINSSYKSLTKYISLSRNALAVVVGIILCYFLSSDDWLPFRVSGKIVSGLPPFKIPPFHTEINGTKIDFEDMMGDLGASLISIPLIAVLETIAVAKSFSMGKIIDASQEMVALGLANIFSSFFSSIPISGSFTRTAINNASGVKTVLGGAITGILVLMTLAFLTNTFYFIPKATLSAIIIAAMIFMVEYDRIAEIWRSKKTDMIPFLVTVLSCLFWTLEYGMVCGIVVNILFILYKSARPTIIITEEKLLKNIKIAIVDIQENLTYSSAEYLKSKVVKYISTHSEKIGKVVIRGEEIHTIDSTVALNILSLKQDLLALNCELLCWNWQIPSAGVICRLHPDARKMFKFSKTLQEVVSTNMQESTLTLETDCETITIPT</sequence>
<reference evidence="7" key="1">
    <citation type="journal article" date="2014" name="BMC Genomics">
        <title>Characterizing the developmental transcriptome of the oriental fruit fly, Bactrocera dorsalis (Diptera: Tephritidae) through comparative genomic analysis with Drosophila melanogaster utilizing modENCODE datasets.</title>
        <authorList>
            <person name="Geib S.M."/>
            <person name="Calla B."/>
            <person name="Hall B."/>
            <person name="Hou S."/>
            <person name="Manoukis N.C."/>
        </authorList>
    </citation>
    <scope>NUCLEOTIDE SEQUENCE</scope>
    <source>
        <strain evidence="7">Punador</strain>
    </source>
</reference>
<dbReference type="AlphaFoldDB" id="A0A034WSV8"/>
<organism evidence="7">
    <name type="scientific">Bactrocera dorsalis</name>
    <name type="common">Oriental fruit fly</name>
    <name type="synonym">Dacus dorsalis</name>
    <dbReference type="NCBI Taxonomy" id="27457"/>
    <lineage>
        <taxon>Eukaryota</taxon>
        <taxon>Metazoa</taxon>
        <taxon>Ecdysozoa</taxon>
        <taxon>Arthropoda</taxon>
        <taxon>Hexapoda</taxon>
        <taxon>Insecta</taxon>
        <taxon>Pterygota</taxon>
        <taxon>Neoptera</taxon>
        <taxon>Endopterygota</taxon>
        <taxon>Diptera</taxon>
        <taxon>Brachycera</taxon>
        <taxon>Muscomorpha</taxon>
        <taxon>Tephritoidea</taxon>
        <taxon>Tephritidae</taxon>
        <taxon>Bactrocera</taxon>
        <taxon>Bactrocera</taxon>
    </lineage>
</organism>
<feature type="transmembrane region" description="Helical" evidence="5">
    <location>
        <begin position="332"/>
        <end position="355"/>
    </location>
</feature>
<feature type="transmembrane region" description="Helical" evidence="5">
    <location>
        <begin position="122"/>
        <end position="142"/>
    </location>
</feature>
<dbReference type="Pfam" id="PF00916">
    <property type="entry name" value="Sulfate_transp"/>
    <property type="match status" value="1"/>
</dbReference>
<proteinExistence type="predicted"/>
<keyword evidence="4 5" id="KW-0472">Membrane</keyword>
<evidence type="ECO:0000256" key="3">
    <source>
        <dbReference type="ARBA" id="ARBA00022989"/>
    </source>
</evidence>
<evidence type="ECO:0000256" key="5">
    <source>
        <dbReference type="SAM" id="Phobius"/>
    </source>
</evidence>
<dbReference type="GO" id="GO:0055085">
    <property type="term" value="P:transmembrane transport"/>
    <property type="evidence" value="ECO:0007669"/>
    <property type="project" value="InterPro"/>
</dbReference>
<dbReference type="InterPro" id="IPR036513">
    <property type="entry name" value="STAS_dom_sf"/>
</dbReference>
<keyword evidence="3 5" id="KW-1133">Transmembrane helix</keyword>
<feature type="transmembrane region" description="Helical" evidence="5">
    <location>
        <begin position="56"/>
        <end position="77"/>
    </location>
</feature>
<dbReference type="EMBL" id="GAKP01001248">
    <property type="protein sequence ID" value="JAC57704.1"/>
    <property type="molecule type" value="Transcribed_RNA"/>
</dbReference>
<feature type="transmembrane region" description="Helical" evidence="5">
    <location>
        <begin position="83"/>
        <end position="101"/>
    </location>
</feature>
<dbReference type="OrthoDB" id="288203at2759"/>
<evidence type="ECO:0000256" key="2">
    <source>
        <dbReference type="ARBA" id="ARBA00022692"/>
    </source>
</evidence>